<evidence type="ECO:0000313" key="7">
    <source>
        <dbReference type="Proteomes" id="UP000613512"/>
    </source>
</evidence>
<gene>
    <name evidence="6" type="primary">acuC</name>
    <name evidence="6" type="ORF">GCM10008025_26990</name>
</gene>
<dbReference type="InterPro" id="IPR000286">
    <property type="entry name" value="HDACs"/>
</dbReference>
<evidence type="ECO:0000313" key="6">
    <source>
        <dbReference type="EMBL" id="GGA82372.1"/>
    </source>
</evidence>
<dbReference type="Proteomes" id="UP000613512">
    <property type="component" value="Unassembled WGS sequence"/>
</dbReference>
<dbReference type="RefSeq" id="WP_188385195.1">
    <property type="nucleotide sequence ID" value="NZ_BMEY01000014.1"/>
</dbReference>
<dbReference type="EMBL" id="BMEY01000014">
    <property type="protein sequence ID" value="GGA82372.1"/>
    <property type="molecule type" value="Genomic_DNA"/>
</dbReference>
<dbReference type="InterPro" id="IPR023696">
    <property type="entry name" value="Ureohydrolase_dom_sf"/>
</dbReference>
<comment type="similarity">
    <text evidence="2">Belongs to the histone deacetylase family.</text>
</comment>
<dbReference type="InterPro" id="IPR003085">
    <property type="entry name" value="AcuC"/>
</dbReference>
<dbReference type="GO" id="GO:0045150">
    <property type="term" value="P:acetoin catabolic process"/>
    <property type="evidence" value="ECO:0007669"/>
    <property type="project" value="UniProtKB-KW"/>
</dbReference>
<dbReference type="CDD" id="cd09994">
    <property type="entry name" value="HDAC_AcuC_like"/>
    <property type="match status" value="1"/>
</dbReference>
<proteinExistence type="inferred from homology"/>
<dbReference type="PANTHER" id="PTHR10625">
    <property type="entry name" value="HISTONE DEACETYLASE HDAC1-RELATED"/>
    <property type="match status" value="1"/>
</dbReference>
<dbReference type="PRINTS" id="PR01270">
    <property type="entry name" value="HDASUPER"/>
</dbReference>
<feature type="domain" description="Histone deacetylase" evidence="5">
    <location>
        <begin position="22"/>
        <end position="317"/>
    </location>
</feature>
<dbReference type="SUPFAM" id="SSF52768">
    <property type="entry name" value="Arginase/deacetylase"/>
    <property type="match status" value="1"/>
</dbReference>
<protein>
    <recommendedName>
        <fullName evidence="3">Acetoin utilization protein AcuC</fullName>
    </recommendedName>
</protein>
<sequence length="384" mass="43649">MNKSIKFVYDTSLLNYHFHNNHPFNQLRVLLTKELLEDSGQLSQEQIISPRIATDEEIALVHDPIYIHTVKSAETLNREHLLSYGIGTEDTPVFSNMHEAAAKIVGATLSAVDAVLQNNADHAVNFAGGLHHGFKNRASGFCIYNDAAIAIKYIREKYNLKVLYIDTDAHHGDGVQEAFYSDPNVCTFSIHETGRYLFPGTGNTNERGIKEGHGYSFNLPIDAFTQDESFIDIYETALREIADYFKPDIIITQNGADAHFYDPLTHLCGSMKIYEKIPKVALEISKKYCNNKWIALGGGGYDIWRVVPRAWAQVWNVMKDEQPMKGSLPTTWLNKWESKATSPLPVTWHDKLEEIPTIPRKKEIEEKNKYALENLLKYTKVKRS</sequence>
<dbReference type="GO" id="GO:0004407">
    <property type="term" value="F:histone deacetylase activity"/>
    <property type="evidence" value="ECO:0007669"/>
    <property type="project" value="TreeGrafter"/>
</dbReference>
<evidence type="ECO:0000256" key="1">
    <source>
        <dbReference type="ARBA" id="ARBA00005101"/>
    </source>
</evidence>
<accession>A0A916S4H7</accession>
<evidence type="ECO:0000256" key="3">
    <source>
        <dbReference type="ARBA" id="ARBA00020218"/>
    </source>
</evidence>
<dbReference type="AlphaFoldDB" id="A0A916S4H7"/>
<reference evidence="6" key="2">
    <citation type="submission" date="2020-09" db="EMBL/GenBank/DDBJ databases">
        <authorList>
            <person name="Sun Q."/>
            <person name="Zhou Y."/>
        </authorList>
    </citation>
    <scope>NUCLEOTIDE SEQUENCE</scope>
    <source>
        <strain evidence="6">CGMCC 1.12408</strain>
    </source>
</reference>
<organism evidence="6 7">
    <name type="scientific">Ornithinibacillus halotolerans</name>
    <dbReference type="NCBI Taxonomy" id="1274357"/>
    <lineage>
        <taxon>Bacteria</taxon>
        <taxon>Bacillati</taxon>
        <taxon>Bacillota</taxon>
        <taxon>Bacilli</taxon>
        <taxon>Bacillales</taxon>
        <taxon>Bacillaceae</taxon>
        <taxon>Ornithinibacillus</taxon>
    </lineage>
</organism>
<evidence type="ECO:0000256" key="2">
    <source>
        <dbReference type="ARBA" id="ARBA00005947"/>
    </source>
</evidence>
<comment type="caution">
    <text evidence="6">The sequence shown here is derived from an EMBL/GenBank/DDBJ whole genome shotgun (WGS) entry which is preliminary data.</text>
</comment>
<dbReference type="Pfam" id="PF00850">
    <property type="entry name" value="Hist_deacetyl"/>
    <property type="match status" value="1"/>
</dbReference>
<evidence type="ECO:0000256" key="4">
    <source>
        <dbReference type="ARBA" id="ARBA00022627"/>
    </source>
</evidence>
<dbReference type="InterPro" id="IPR023801">
    <property type="entry name" value="His_deacetylse_dom"/>
</dbReference>
<dbReference type="InterPro" id="IPR037138">
    <property type="entry name" value="His_deacetylse_dom_sf"/>
</dbReference>
<name>A0A916S4H7_9BACI</name>
<dbReference type="PANTHER" id="PTHR10625:SF10">
    <property type="entry name" value="HISTONE DEACETYLASE HDAC1"/>
    <property type="match status" value="1"/>
</dbReference>
<keyword evidence="4" id="KW-0006">Acetoin catabolism</keyword>
<dbReference type="Gene3D" id="3.40.800.20">
    <property type="entry name" value="Histone deacetylase domain"/>
    <property type="match status" value="1"/>
</dbReference>
<comment type="pathway">
    <text evidence="1">Ketone degradation; acetoin degradation.</text>
</comment>
<dbReference type="PRINTS" id="PR01272">
    <property type="entry name" value="ACUCPROTEIN"/>
</dbReference>
<keyword evidence="7" id="KW-1185">Reference proteome</keyword>
<reference evidence="6" key="1">
    <citation type="journal article" date="2014" name="Int. J. Syst. Evol. Microbiol.">
        <title>Complete genome sequence of Corynebacterium casei LMG S-19264T (=DSM 44701T), isolated from a smear-ripened cheese.</title>
        <authorList>
            <consortium name="US DOE Joint Genome Institute (JGI-PGF)"/>
            <person name="Walter F."/>
            <person name="Albersmeier A."/>
            <person name="Kalinowski J."/>
            <person name="Ruckert C."/>
        </authorList>
    </citation>
    <scope>NUCLEOTIDE SEQUENCE</scope>
    <source>
        <strain evidence="6">CGMCC 1.12408</strain>
    </source>
</reference>
<dbReference type="GO" id="GO:0040029">
    <property type="term" value="P:epigenetic regulation of gene expression"/>
    <property type="evidence" value="ECO:0007669"/>
    <property type="project" value="TreeGrafter"/>
</dbReference>
<evidence type="ECO:0000259" key="5">
    <source>
        <dbReference type="Pfam" id="PF00850"/>
    </source>
</evidence>